<comment type="cofactor">
    <cofactor evidence="1 6">
        <name>(R)-lipoate</name>
        <dbReference type="ChEBI" id="CHEBI:83088"/>
    </cofactor>
</comment>
<dbReference type="AlphaFoldDB" id="A0A2T2WWJ6"/>
<comment type="similarity">
    <text evidence="2 6">Belongs to the 2-oxoacid dehydrogenase family.</text>
</comment>
<dbReference type="Gene3D" id="4.10.320.10">
    <property type="entry name" value="E3-binding domain"/>
    <property type="match status" value="1"/>
</dbReference>
<name>A0A2T2WWJ6_9FIRM</name>
<sequence>MAEVVLMPQLGESVTEGTIGQWLKKVGDEVEKYESLLEVMTDKVNAEVPAPVGGIVSKILVEEGQTVEVGTPICEIAGAEEEVESGTSSLQEGSQARPSSESKPSPAATGTEQVQQATRGGESETSEQGDSLRGRYSPAVRRLASENHINPDTITGTGAKGRVTRQDILKAVSEHRQGASEETRSVSAEPQAQPTKPSASAPSVSAAEMPVLQGAPAVIDPEDEIVPLASVRKVIAERMVRSKTTVPHAWLMMEVDVSGLVALRDRVKDEFKAKEGVSLTYVPFMLRAVVQALKAVPEMNVQWNGDSIVMKKRINIGMASATDRGLVVPVIKNADEKSIVGLAKASQDLVRRARTGRLTMDDLTGGTFTVDNTGAIGTVLTYPIINAPEVGIITMESIVKRPVVVQDMVAIRSMMNICISFDHRAVDGAEAGKFVRLVKENLEAIGPSTSIY</sequence>
<dbReference type="SUPFAM" id="SSF47005">
    <property type="entry name" value="Peripheral subunit-binding domain of 2-oxo acid dehydrogenase complex"/>
    <property type="match status" value="1"/>
</dbReference>
<dbReference type="Gene3D" id="3.30.559.10">
    <property type="entry name" value="Chloramphenicol acetyltransferase-like domain"/>
    <property type="match status" value="1"/>
</dbReference>
<dbReference type="Pfam" id="PF00364">
    <property type="entry name" value="Biotin_lipoyl"/>
    <property type="match status" value="1"/>
</dbReference>
<dbReference type="InterPro" id="IPR011053">
    <property type="entry name" value="Single_hybrid_motif"/>
</dbReference>
<evidence type="ECO:0000256" key="5">
    <source>
        <dbReference type="ARBA" id="ARBA00023315"/>
    </source>
</evidence>
<dbReference type="InterPro" id="IPR003016">
    <property type="entry name" value="2-oxoA_DH_lipoyl-BS"/>
</dbReference>
<feature type="region of interest" description="Disordered" evidence="7">
    <location>
        <begin position="81"/>
        <end position="162"/>
    </location>
</feature>
<dbReference type="PROSITE" id="PS00189">
    <property type="entry name" value="LIPOYL"/>
    <property type="match status" value="1"/>
</dbReference>
<dbReference type="SUPFAM" id="SSF51230">
    <property type="entry name" value="Single hybrid motif"/>
    <property type="match status" value="1"/>
</dbReference>
<dbReference type="InterPro" id="IPR050743">
    <property type="entry name" value="2-oxoacid_DH_E2_comp"/>
</dbReference>
<dbReference type="Proteomes" id="UP000242699">
    <property type="component" value="Unassembled WGS sequence"/>
</dbReference>
<keyword evidence="4 6" id="KW-0450">Lipoyl</keyword>
<feature type="domain" description="Lipoyl-binding" evidence="8">
    <location>
        <begin position="2"/>
        <end position="77"/>
    </location>
</feature>
<dbReference type="Pfam" id="PF02817">
    <property type="entry name" value="E3_binding"/>
    <property type="match status" value="1"/>
</dbReference>
<keyword evidence="3 6" id="KW-0808">Transferase</keyword>
<dbReference type="GO" id="GO:0031405">
    <property type="term" value="F:lipoic acid binding"/>
    <property type="evidence" value="ECO:0007669"/>
    <property type="project" value="TreeGrafter"/>
</dbReference>
<evidence type="ECO:0000256" key="1">
    <source>
        <dbReference type="ARBA" id="ARBA00001938"/>
    </source>
</evidence>
<dbReference type="EC" id="2.3.1.-" evidence="6"/>
<feature type="domain" description="Peripheral subunit-binding (PSBD)" evidence="9">
    <location>
        <begin position="135"/>
        <end position="172"/>
    </location>
</feature>
<dbReference type="PROSITE" id="PS50968">
    <property type="entry name" value="BIOTINYL_LIPOYL"/>
    <property type="match status" value="1"/>
</dbReference>
<comment type="caution">
    <text evidence="10">The sequence shown here is derived from an EMBL/GenBank/DDBJ whole genome shotgun (WGS) entry which is preliminary data.</text>
</comment>
<dbReference type="PANTHER" id="PTHR43178:SF5">
    <property type="entry name" value="LIPOAMIDE ACYLTRANSFERASE COMPONENT OF BRANCHED-CHAIN ALPHA-KETO ACID DEHYDROGENASE COMPLEX, MITOCHONDRIAL"/>
    <property type="match status" value="1"/>
</dbReference>
<keyword evidence="5 6" id="KW-0012">Acyltransferase</keyword>
<dbReference type="Gene3D" id="2.40.50.100">
    <property type="match status" value="1"/>
</dbReference>
<organism evidence="10 11">
    <name type="scientific">Sulfobacillus benefaciens</name>
    <dbReference type="NCBI Taxonomy" id="453960"/>
    <lineage>
        <taxon>Bacteria</taxon>
        <taxon>Bacillati</taxon>
        <taxon>Bacillota</taxon>
        <taxon>Clostridia</taxon>
        <taxon>Eubacteriales</taxon>
        <taxon>Clostridiales Family XVII. Incertae Sedis</taxon>
        <taxon>Sulfobacillus</taxon>
    </lineage>
</organism>
<evidence type="ECO:0000313" key="10">
    <source>
        <dbReference type="EMBL" id="PSR26619.1"/>
    </source>
</evidence>
<feature type="compositionally biased region" description="Basic and acidic residues" evidence="7">
    <location>
        <begin position="174"/>
        <end position="184"/>
    </location>
</feature>
<dbReference type="GO" id="GO:0016407">
    <property type="term" value="F:acetyltransferase activity"/>
    <property type="evidence" value="ECO:0007669"/>
    <property type="project" value="TreeGrafter"/>
</dbReference>
<reference evidence="10 11" key="1">
    <citation type="journal article" date="2014" name="BMC Genomics">
        <title>Comparison of environmental and isolate Sulfobacillus genomes reveals diverse carbon, sulfur, nitrogen, and hydrogen metabolisms.</title>
        <authorList>
            <person name="Justice N.B."/>
            <person name="Norman A."/>
            <person name="Brown C.T."/>
            <person name="Singh A."/>
            <person name="Thomas B.C."/>
            <person name="Banfield J.F."/>
        </authorList>
    </citation>
    <scope>NUCLEOTIDE SEQUENCE [LARGE SCALE GENOMIC DNA]</scope>
    <source>
        <strain evidence="10">AMDSBA1</strain>
    </source>
</reference>
<dbReference type="SUPFAM" id="SSF52777">
    <property type="entry name" value="CoA-dependent acyltransferases"/>
    <property type="match status" value="1"/>
</dbReference>
<evidence type="ECO:0000256" key="2">
    <source>
        <dbReference type="ARBA" id="ARBA00007317"/>
    </source>
</evidence>
<proteinExistence type="inferred from homology"/>
<accession>A0A2T2WWJ6</accession>
<dbReference type="InterPro" id="IPR036625">
    <property type="entry name" value="E3-bd_dom_sf"/>
</dbReference>
<dbReference type="EMBL" id="PXYT01000034">
    <property type="protein sequence ID" value="PSR26619.1"/>
    <property type="molecule type" value="Genomic_DNA"/>
</dbReference>
<evidence type="ECO:0000313" key="11">
    <source>
        <dbReference type="Proteomes" id="UP000242699"/>
    </source>
</evidence>
<feature type="compositionally biased region" description="Polar residues" evidence="7">
    <location>
        <begin position="85"/>
        <end position="118"/>
    </location>
</feature>
<evidence type="ECO:0000259" key="9">
    <source>
        <dbReference type="PROSITE" id="PS51826"/>
    </source>
</evidence>
<evidence type="ECO:0000256" key="7">
    <source>
        <dbReference type="SAM" id="MobiDB-lite"/>
    </source>
</evidence>
<feature type="compositionally biased region" description="Polar residues" evidence="7">
    <location>
        <begin position="185"/>
        <end position="196"/>
    </location>
</feature>
<dbReference type="InterPro" id="IPR023213">
    <property type="entry name" value="CAT-like_dom_sf"/>
</dbReference>
<dbReference type="InterPro" id="IPR004167">
    <property type="entry name" value="PSBD"/>
</dbReference>
<evidence type="ECO:0000256" key="3">
    <source>
        <dbReference type="ARBA" id="ARBA00022679"/>
    </source>
</evidence>
<gene>
    <name evidence="10" type="ORF">C7B43_13455</name>
</gene>
<dbReference type="PANTHER" id="PTHR43178">
    <property type="entry name" value="DIHYDROLIPOAMIDE ACETYLTRANSFERASE COMPONENT OF PYRUVATE DEHYDROGENASE COMPLEX"/>
    <property type="match status" value="1"/>
</dbReference>
<feature type="compositionally biased region" description="Low complexity" evidence="7">
    <location>
        <begin position="197"/>
        <end position="206"/>
    </location>
</feature>
<dbReference type="FunFam" id="3.30.559.10:FF:000007">
    <property type="entry name" value="Dihydrolipoamide acetyltransferase component of pyruvate dehydrogenase complex"/>
    <property type="match status" value="1"/>
</dbReference>
<dbReference type="CDD" id="cd06849">
    <property type="entry name" value="lipoyl_domain"/>
    <property type="match status" value="1"/>
</dbReference>
<protein>
    <recommendedName>
        <fullName evidence="6">Dihydrolipoamide acetyltransferase component of pyruvate dehydrogenase complex</fullName>
        <ecNumber evidence="6">2.3.1.-</ecNumber>
    </recommendedName>
</protein>
<dbReference type="Pfam" id="PF00198">
    <property type="entry name" value="2-oxoacid_dh"/>
    <property type="match status" value="1"/>
</dbReference>
<feature type="compositionally biased region" description="Polar residues" evidence="7">
    <location>
        <begin position="147"/>
        <end position="156"/>
    </location>
</feature>
<evidence type="ECO:0000259" key="8">
    <source>
        <dbReference type="PROSITE" id="PS50968"/>
    </source>
</evidence>
<dbReference type="PROSITE" id="PS51826">
    <property type="entry name" value="PSBD"/>
    <property type="match status" value="1"/>
</dbReference>
<evidence type="ECO:0000256" key="6">
    <source>
        <dbReference type="RuleBase" id="RU003423"/>
    </source>
</evidence>
<dbReference type="InterPro" id="IPR001078">
    <property type="entry name" value="2-oxoacid_DH_actylTfrase"/>
</dbReference>
<dbReference type="GO" id="GO:0005737">
    <property type="term" value="C:cytoplasm"/>
    <property type="evidence" value="ECO:0007669"/>
    <property type="project" value="TreeGrafter"/>
</dbReference>
<dbReference type="InterPro" id="IPR000089">
    <property type="entry name" value="Biotin_lipoyl"/>
</dbReference>
<feature type="region of interest" description="Disordered" evidence="7">
    <location>
        <begin position="174"/>
        <end position="206"/>
    </location>
</feature>
<evidence type="ECO:0000256" key="4">
    <source>
        <dbReference type="ARBA" id="ARBA00022823"/>
    </source>
</evidence>